<dbReference type="PANTHER" id="PTHR36932:SF1">
    <property type="entry name" value="CAPSULAR POLYSACCHARIDE BIOSYNTHESIS PROTEIN"/>
    <property type="match status" value="1"/>
</dbReference>
<organism evidence="1 2">
    <name type="scientific">Cytobacillus firmus</name>
    <name type="common">Bacillus firmus</name>
    <dbReference type="NCBI Taxonomy" id="1399"/>
    <lineage>
        <taxon>Bacteria</taxon>
        <taxon>Bacillati</taxon>
        <taxon>Bacillota</taxon>
        <taxon>Bacilli</taxon>
        <taxon>Bacillales</taxon>
        <taxon>Bacillaceae</taxon>
        <taxon>Cytobacillus</taxon>
    </lineage>
</organism>
<dbReference type="Proteomes" id="UP000465778">
    <property type="component" value="Unassembled WGS sequence"/>
</dbReference>
<proteinExistence type="predicted"/>
<accession>A0A800MT05</accession>
<dbReference type="InterPro" id="IPR042099">
    <property type="entry name" value="ANL_N_sf"/>
</dbReference>
<evidence type="ECO:0000313" key="1">
    <source>
        <dbReference type="EMBL" id="KAF0821730.1"/>
    </source>
</evidence>
<evidence type="ECO:0000313" key="2">
    <source>
        <dbReference type="Proteomes" id="UP000465778"/>
    </source>
</evidence>
<dbReference type="OrthoDB" id="580775at2"/>
<protein>
    <submittedName>
        <fullName evidence="1">Putative CapK protein</fullName>
    </submittedName>
</protein>
<dbReference type="RefSeq" id="WP_159346840.1">
    <property type="nucleotide sequence ID" value="NZ_JBALOT010000032.1"/>
</dbReference>
<dbReference type="EMBL" id="VDEM01000085">
    <property type="protein sequence ID" value="KAF0821730.1"/>
    <property type="molecule type" value="Genomic_DNA"/>
</dbReference>
<dbReference type="PANTHER" id="PTHR36932">
    <property type="entry name" value="CAPSULAR POLYSACCHARIDE BIOSYNTHESIS PROTEIN"/>
    <property type="match status" value="1"/>
</dbReference>
<reference evidence="1 2" key="1">
    <citation type="journal article" date="2020" name="G3 (Bethesda)">
        <title>Whole Genome Sequencing and Comparative Genomics of Two Nematicidal Bacillus Strains Reveals a Wide Range of Possible Virulence Factors.</title>
        <authorList>
            <person name="Susic N."/>
            <person name="Janezic S."/>
            <person name="Rupnik M."/>
            <person name="Geric Stare B."/>
        </authorList>
    </citation>
    <scope>NUCLEOTIDE SEQUENCE [LARGE SCALE GENOMIC DNA]</scope>
    <source>
        <strain evidence="1 2">I-1582</strain>
    </source>
</reference>
<gene>
    <name evidence="1" type="ORF">KIS1582_4494</name>
</gene>
<sequence>MGVLENLYDKSPIFLQNLMVSVSGYQRNISRYGKAYYEHLIFLEKFDRWSLEDKLEFQRKEMIRFIKYAVENSEFYKQLYKDINIDSLQTINDLKKLPIVDKEILRANIENVVTIPNKKAVEGHTGGTTGKSLVVLFTPEDQMKRMAMLDHFKARVGFEHRKMKRATFNGKHIIPPNQRKNVFWRYNTACKQMIYSSFHLTEENMRYYVESLNKFKPHAIDGFFMSMCDIAGYIERHNIELGFTPVAIFPTSETLTKSGRELLERVFKCKVYDQYASSEGAPFVTECSNQVLHLELASGIFEHFEEDSNEVLVTSFTTHGTPLIRYRIGDAMVLSNDNAACECGIKVPIVKEIQGRRLDFLYSSDGAKINGGNVANLFKNMPNALVRAQTVQEKIDEITVRLEVDKSLYKSHYDDLLRDEFIHKFGPKTKIKIEHVDEIPREKSGKFKLIKNSVNI</sequence>
<comment type="caution">
    <text evidence="1">The sequence shown here is derived from an EMBL/GenBank/DDBJ whole genome shotgun (WGS) entry which is preliminary data.</text>
</comment>
<dbReference type="InterPro" id="IPR053158">
    <property type="entry name" value="CapK_Type1_Caps_Biosynth"/>
</dbReference>
<name>A0A800MT05_CYTFI</name>
<dbReference type="AlphaFoldDB" id="A0A800MT05"/>
<dbReference type="Gene3D" id="3.40.50.12780">
    <property type="entry name" value="N-terminal domain of ligase-like"/>
    <property type="match status" value="1"/>
</dbReference>
<dbReference type="SUPFAM" id="SSF56801">
    <property type="entry name" value="Acetyl-CoA synthetase-like"/>
    <property type="match status" value="1"/>
</dbReference>